<keyword evidence="2" id="KW-1185">Reference proteome</keyword>
<dbReference type="Proteomes" id="UP000003835">
    <property type="component" value="Unassembled WGS sequence"/>
</dbReference>
<dbReference type="STRING" id="118168.MC7420_3367"/>
<gene>
    <name evidence="1" type="ORF">MC7420_3367</name>
</gene>
<accession>B4VZ19</accession>
<organism evidence="1 2">
    <name type="scientific">Coleofasciculus chthonoplastes PCC 7420</name>
    <dbReference type="NCBI Taxonomy" id="118168"/>
    <lineage>
        <taxon>Bacteria</taxon>
        <taxon>Bacillati</taxon>
        <taxon>Cyanobacteriota</taxon>
        <taxon>Cyanophyceae</taxon>
        <taxon>Coleofasciculales</taxon>
        <taxon>Coleofasciculaceae</taxon>
        <taxon>Coleofasciculus</taxon>
    </lineage>
</organism>
<sequence>MLTLRFAQITDLVGAGFTTIVSDLTLDVTKPAPTECCLT</sequence>
<dbReference type="AlphaFoldDB" id="B4VZ19"/>
<protein>
    <submittedName>
        <fullName evidence="1">Uncharacterized protein</fullName>
    </submittedName>
</protein>
<evidence type="ECO:0000313" key="2">
    <source>
        <dbReference type="Proteomes" id="UP000003835"/>
    </source>
</evidence>
<evidence type="ECO:0000313" key="1">
    <source>
        <dbReference type="EMBL" id="EDX72921.1"/>
    </source>
</evidence>
<dbReference type="HOGENOM" id="CLU_3307882_0_0_3"/>
<dbReference type="EMBL" id="DS989861">
    <property type="protein sequence ID" value="EDX72921.1"/>
    <property type="molecule type" value="Genomic_DNA"/>
</dbReference>
<name>B4VZ19_9CYAN</name>
<proteinExistence type="predicted"/>
<reference evidence="1 2" key="1">
    <citation type="submission" date="2008-07" db="EMBL/GenBank/DDBJ databases">
        <authorList>
            <person name="Tandeau de Marsac N."/>
            <person name="Ferriera S."/>
            <person name="Johnson J."/>
            <person name="Kravitz S."/>
            <person name="Beeson K."/>
            <person name="Sutton G."/>
            <person name="Rogers Y.-H."/>
            <person name="Friedman R."/>
            <person name="Frazier M."/>
            <person name="Venter J.C."/>
        </authorList>
    </citation>
    <scope>NUCLEOTIDE SEQUENCE [LARGE SCALE GENOMIC DNA]</scope>
    <source>
        <strain evidence="1 2">PCC 7420</strain>
    </source>
</reference>